<keyword evidence="2" id="KW-1185">Reference proteome</keyword>
<name>A0A511ARE4_9LACT</name>
<sequence>MGSNKKPERFQLNAGIQLIIRDYVLANQLLENDYLFQSNKHPKNPLVVTINF</sequence>
<evidence type="ECO:0000313" key="2">
    <source>
        <dbReference type="Proteomes" id="UP000321662"/>
    </source>
</evidence>
<reference evidence="1 2" key="1">
    <citation type="submission" date="2019-07" db="EMBL/GenBank/DDBJ databases">
        <title>Whole genome shotgun sequence of Alkalibacterium kapii NBRC 103247.</title>
        <authorList>
            <person name="Hosoyama A."/>
            <person name="Uohara A."/>
            <person name="Ohji S."/>
            <person name="Ichikawa N."/>
        </authorList>
    </citation>
    <scope>NUCLEOTIDE SEQUENCE [LARGE SCALE GENOMIC DNA]</scope>
    <source>
        <strain evidence="1 2">NBRC 103247</strain>
    </source>
</reference>
<proteinExistence type="predicted"/>
<comment type="caution">
    <text evidence="1">The sequence shown here is derived from an EMBL/GenBank/DDBJ whole genome shotgun (WGS) entry which is preliminary data.</text>
</comment>
<dbReference type="Proteomes" id="UP000321662">
    <property type="component" value="Unassembled WGS sequence"/>
</dbReference>
<dbReference type="RefSeq" id="WP_186805056.1">
    <property type="nucleotide sequence ID" value="NZ_BJUY01000003.1"/>
</dbReference>
<gene>
    <name evidence="1" type="ORF">AKA01nite_03800</name>
</gene>
<organism evidence="1 2">
    <name type="scientific">Alkalibacterium kapii</name>
    <dbReference type="NCBI Taxonomy" id="426704"/>
    <lineage>
        <taxon>Bacteria</taxon>
        <taxon>Bacillati</taxon>
        <taxon>Bacillota</taxon>
        <taxon>Bacilli</taxon>
        <taxon>Lactobacillales</taxon>
        <taxon>Carnobacteriaceae</taxon>
        <taxon>Alkalibacterium</taxon>
    </lineage>
</organism>
<accession>A0A511ARE4</accession>
<dbReference type="EMBL" id="BJUY01000003">
    <property type="protein sequence ID" value="GEK90758.1"/>
    <property type="molecule type" value="Genomic_DNA"/>
</dbReference>
<protein>
    <submittedName>
        <fullName evidence="1">Uncharacterized protein</fullName>
    </submittedName>
</protein>
<dbReference type="AlphaFoldDB" id="A0A511ARE4"/>
<evidence type="ECO:0000313" key="1">
    <source>
        <dbReference type="EMBL" id="GEK90758.1"/>
    </source>
</evidence>